<proteinExistence type="predicted"/>
<feature type="region of interest" description="Disordered" evidence="4">
    <location>
        <begin position="25"/>
        <end position="126"/>
    </location>
</feature>
<feature type="compositionally biased region" description="Basic and acidic residues" evidence="4">
    <location>
        <begin position="47"/>
        <end position="64"/>
    </location>
</feature>
<evidence type="ECO:0000259" key="6">
    <source>
        <dbReference type="PROSITE" id="PS51194"/>
    </source>
</evidence>
<dbReference type="GO" id="GO:0016787">
    <property type="term" value="F:hydrolase activity"/>
    <property type="evidence" value="ECO:0007669"/>
    <property type="project" value="UniProtKB-KW"/>
</dbReference>
<evidence type="ECO:0000313" key="7">
    <source>
        <dbReference type="EMBL" id="KAL3865169.1"/>
    </source>
</evidence>
<dbReference type="InterPro" id="IPR049730">
    <property type="entry name" value="SNF2/RAD54-like_C"/>
</dbReference>
<evidence type="ECO:0000256" key="4">
    <source>
        <dbReference type="SAM" id="MobiDB-lite"/>
    </source>
</evidence>
<feature type="region of interest" description="Disordered" evidence="4">
    <location>
        <begin position="138"/>
        <end position="189"/>
    </location>
</feature>
<dbReference type="PANTHER" id="PTHR45626:SF50">
    <property type="entry name" value="TRANSCRIPTION TERMINATION FACTOR 2"/>
    <property type="match status" value="1"/>
</dbReference>
<dbReference type="InterPro" id="IPR014001">
    <property type="entry name" value="Helicase_ATP-bd"/>
</dbReference>
<dbReference type="InterPro" id="IPR038718">
    <property type="entry name" value="SNF2-like_sf"/>
</dbReference>
<dbReference type="Pfam" id="PF00176">
    <property type="entry name" value="SNF2-rel_dom"/>
    <property type="match status" value="1"/>
</dbReference>
<keyword evidence="3" id="KW-0067">ATP-binding</keyword>
<feature type="compositionally biased region" description="Low complexity" evidence="4">
    <location>
        <begin position="220"/>
        <end position="232"/>
    </location>
</feature>
<evidence type="ECO:0000259" key="5">
    <source>
        <dbReference type="PROSITE" id="PS51192"/>
    </source>
</evidence>
<feature type="domain" description="Helicase C-terminal" evidence="6">
    <location>
        <begin position="1061"/>
        <end position="1229"/>
    </location>
</feature>
<feature type="compositionally biased region" description="Polar residues" evidence="4">
    <location>
        <begin position="381"/>
        <end position="412"/>
    </location>
</feature>
<dbReference type="GO" id="GO:0005524">
    <property type="term" value="F:ATP binding"/>
    <property type="evidence" value="ECO:0007669"/>
    <property type="project" value="UniProtKB-KW"/>
</dbReference>
<evidence type="ECO:0008006" key="9">
    <source>
        <dbReference type="Google" id="ProtNLM"/>
    </source>
</evidence>
<reference evidence="7 8" key="1">
    <citation type="submission" date="2024-11" db="EMBL/GenBank/DDBJ databases">
        <title>Chromosome-level genome assembly of the freshwater bivalve Anodonta woodiana.</title>
        <authorList>
            <person name="Chen X."/>
        </authorList>
    </citation>
    <scope>NUCLEOTIDE SEQUENCE [LARGE SCALE GENOMIC DNA]</scope>
    <source>
        <strain evidence="7">MN2024</strain>
        <tissue evidence="7">Gills</tissue>
    </source>
</reference>
<dbReference type="InterPro" id="IPR000330">
    <property type="entry name" value="SNF2_N"/>
</dbReference>
<dbReference type="SMART" id="SM00490">
    <property type="entry name" value="HELICc"/>
    <property type="match status" value="1"/>
</dbReference>
<dbReference type="Proteomes" id="UP001634394">
    <property type="component" value="Unassembled WGS sequence"/>
</dbReference>
<feature type="domain" description="Helicase ATP-binding" evidence="5">
    <location>
        <begin position="622"/>
        <end position="847"/>
    </location>
</feature>
<dbReference type="Pfam" id="PF00271">
    <property type="entry name" value="Helicase_C"/>
    <property type="match status" value="1"/>
</dbReference>
<feature type="compositionally biased region" description="Acidic residues" evidence="4">
    <location>
        <begin position="145"/>
        <end position="158"/>
    </location>
</feature>
<dbReference type="InterPro" id="IPR050628">
    <property type="entry name" value="SNF2_RAD54_helicase_TF"/>
</dbReference>
<feature type="compositionally biased region" description="Acidic residues" evidence="4">
    <location>
        <begin position="168"/>
        <end position="183"/>
    </location>
</feature>
<dbReference type="EMBL" id="JBJQND010000010">
    <property type="protein sequence ID" value="KAL3865169.1"/>
    <property type="molecule type" value="Genomic_DNA"/>
</dbReference>
<gene>
    <name evidence="7" type="ORF">ACJMK2_006788</name>
</gene>
<evidence type="ECO:0000256" key="2">
    <source>
        <dbReference type="ARBA" id="ARBA00022801"/>
    </source>
</evidence>
<feature type="region of interest" description="Disordered" evidence="4">
    <location>
        <begin position="366"/>
        <end position="413"/>
    </location>
</feature>
<dbReference type="SMART" id="SM00487">
    <property type="entry name" value="DEXDc"/>
    <property type="match status" value="1"/>
</dbReference>
<dbReference type="InterPro" id="IPR001650">
    <property type="entry name" value="Helicase_C-like"/>
</dbReference>
<evidence type="ECO:0000256" key="3">
    <source>
        <dbReference type="ARBA" id="ARBA00022840"/>
    </source>
</evidence>
<feature type="region of interest" description="Disordered" evidence="4">
    <location>
        <begin position="746"/>
        <end position="780"/>
    </location>
</feature>
<dbReference type="CDD" id="cd18793">
    <property type="entry name" value="SF2_C_SNF"/>
    <property type="match status" value="1"/>
</dbReference>
<dbReference type="Gene3D" id="3.40.50.300">
    <property type="entry name" value="P-loop containing nucleotide triphosphate hydrolases"/>
    <property type="match status" value="1"/>
</dbReference>
<keyword evidence="2" id="KW-0378">Hydrolase</keyword>
<dbReference type="EMBL" id="JBJQND010000010">
    <property type="protein sequence ID" value="KAL3865170.1"/>
    <property type="molecule type" value="Genomic_DNA"/>
</dbReference>
<organism evidence="7 8">
    <name type="scientific">Sinanodonta woodiana</name>
    <name type="common">Chinese pond mussel</name>
    <name type="synonym">Anodonta woodiana</name>
    <dbReference type="NCBI Taxonomy" id="1069815"/>
    <lineage>
        <taxon>Eukaryota</taxon>
        <taxon>Metazoa</taxon>
        <taxon>Spiralia</taxon>
        <taxon>Lophotrochozoa</taxon>
        <taxon>Mollusca</taxon>
        <taxon>Bivalvia</taxon>
        <taxon>Autobranchia</taxon>
        <taxon>Heteroconchia</taxon>
        <taxon>Palaeoheterodonta</taxon>
        <taxon>Unionida</taxon>
        <taxon>Unionoidea</taxon>
        <taxon>Unionidae</taxon>
        <taxon>Unioninae</taxon>
        <taxon>Sinanodonta</taxon>
    </lineage>
</organism>
<name>A0ABD3VU84_SINWO</name>
<comment type="caution">
    <text evidence="7">The sequence shown here is derived from an EMBL/GenBank/DDBJ whole genome shotgun (WGS) entry which is preliminary data.</text>
</comment>
<sequence length="1234" mass="138762">MSFKNVGPEQLDVNRLKSRVVEPLKDYNYQHAPQISRMSKLSLSKKSPKESHQKSEKDLLDKNEVLQSNESHQDDVGSQVCSVKEISTDFRRNVNKSESERLPEKGYHRSNKSPLSKQEYEKDTKSVNDTIFSEYIKKSNHRVDGDDEDTDVEEEEDEQWIKDKEVIERDEEEREEDGDDFAEEFANLSIIQGDTAEKVNVPHSEALEASHVSKANWCTSPESSESGSFHESFNPESNSHKNEKSTSEGQNTNSRQIDRSAYLRLGMKIIKKSSSSSNTKDVTVPFSSSKNEEFATLSKPLTTLRGTKSASLLNESKISKPIVSERDLDIPLSDRLRMQSGHYTALQTSDSKDSLKGVNSQQIIDLTSDDDDDKKCPPKSHQISSLTSVHAVSKSSRLTATSGSRHATNSLPQELKLDAKPKQGLLSHDVPLPLVSQAGSEAGESLEDLMLRRNELLRLHKKHKQIESTVKLSSLPDKGEKLRYLITDIEKKIIGYNEKIKAAQDNPMQSAGVRSVSVVGSSYKPHNPDGYRQSSYIPEVGEIPPHILQQLYAANPQGMALYGGRMTAARLREVGSVTKDAIEKLHKQLETMPSGSEELEDPKGLKLPLMVHQRQALAWLVWREKQTPSGGILADDMGLGKTLTMISLILKQKELAQAGTEEEKTAWLNRKKQLDKLDKSIIHSEGCLVICPASLIHQWDKEIQKRCKSGLLRVNLYHGPNRERNPLKLASYDVVLTTYNLVGKEVGAPQDDQNAENPVKDEDEKTEEEDNNFEAAESKSSSSQSNLLRIAWKRIILDEAHSIKNHKSLGALATCRLRAGYRWALTGTPIQNNLLDIYSLLRFLRCSPFDEFKVWKRQVDTGKVTGQDRLNVLVKSLLLRRTKTDTGKSGKPLVNLPSKSSFTHDLELSKEERRIYDMIYAQSRSVLKEYIRRHEEKQMFKDGSSSTNPFQNRNSQTSGAASSAMATGSASQMALSSSVANQEKGPRGQEILVLLLRLRQCCCHLSLMKAAVDEETQENEGIELTLEEQMRGLLLDDDSNKQEPKLTRSSPLFEKTALSTKMKALLEKVRDINTPGKSNRSKCVIVSQWTQMLEIVSYHLRKMGIFCSLIQGNIPPKKRMEAVEQFNNDPHGPSVMLVSLRAGGCGLNLIGGNHLFLLDCHWNPSLEEQASDRIYRMGQEKDVFIHRFLCKDTIEEKIQELQHRKLTLAKNVLAGHKATNTKLTLEDLRLLFGV</sequence>
<keyword evidence="1" id="KW-0547">Nucleotide-binding</keyword>
<dbReference type="PROSITE" id="PS51194">
    <property type="entry name" value="HELICASE_CTER"/>
    <property type="match status" value="1"/>
</dbReference>
<evidence type="ECO:0000313" key="8">
    <source>
        <dbReference type="Proteomes" id="UP001634394"/>
    </source>
</evidence>
<dbReference type="AlphaFoldDB" id="A0ABD3VU84"/>
<feature type="region of interest" description="Disordered" evidence="4">
    <location>
        <begin position="217"/>
        <end position="258"/>
    </location>
</feature>
<dbReference type="PANTHER" id="PTHR45626">
    <property type="entry name" value="TRANSCRIPTION TERMINATION FACTOR 2-RELATED"/>
    <property type="match status" value="1"/>
</dbReference>
<keyword evidence="8" id="KW-1185">Reference proteome</keyword>
<dbReference type="Gene3D" id="3.40.50.10810">
    <property type="entry name" value="Tandem AAA-ATPase domain"/>
    <property type="match status" value="1"/>
</dbReference>
<feature type="compositionally biased region" description="Low complexity" evidence="4">
    <location>
        <begin position="955"/>
        <end position="966"/>
    </location>
</feature>
<evidence type="ECO:0000256" key="1">
    <source>
        <dbReference type="ARBA" id="ARBA00022741"/>
    </source>
</evidence>
<feature type="compositionally biased region" description="Basic and acidic residues" evidence="4">
    <location>
        <begin position="86"/>
        <end position="107"/>
    </location>
</feature>
<dbReference type="InterPro" id="IPR027417">
    <property type="entry name" value="P-loop_NTPase"/>
</dbReference>
<feature type="compositionally biased region" description="Polar residues" evidence="4">
    <location>
        <begin position="943"/>
        <end position="954"/>
    </location>
</feature>
<protein>
    <recommendedName>
        <fullName evidence="9">Transcription termination factor 2</fullName>
    </recommendedName>
</protein>
<dbReference type="SUPFAM" id="SSF52540">
    <property type="entry name" value="P-loop containing nucleoside triphosphate hydrolases"/>
    <property type="match status" value="2"/>
</dbReference>
<accession>A0ABD3VU84</accession>
<dbReference type="PROSITE" id="PS51192">
    <property type="entry name" value="HELICASE_ATP_BIND_1"/>
    <property type="match status" value="1"/>
</dbReference>
<feature type="region of interest" description="Disordered" evidence="4">
    <location>
        <begin position="938"/>
        <end position="966"/>
    </location>
</feature>